<reference evidence="1" key="1">
    <citation type="submission" date="2024-01" db="EMBL/GenBank/DDBJ databases">
        <title>First draft genome sequence data of TA4-1, the type strain of Gram-positive actinobacterium Streptomyces chiangmaiensis.</title>
        <authorList>
            <person name="Yasawong M."/>
            <person name="Nantapong N."/>
        </authorList>
    </citation>
    <scope>NUCLEOTIDE SEQUENCE</scope>
    <source>
        <strain evidence="1">TA4-1</strain>
    </source>
</reference>
<dbReference type="Proteomes" id="UP001333996">
    <property type="component" value="Unassembled WGS sequence"/>
</dbReference>
<proteinExistence type="predicted"/>
<accession>A0ABU7FSI8</accession>
<protein>
    <submittedName>
        <fullName evidence="1">DUF2742 domain-containing protein</fullName>
    </submittedName>
</protein>
<evidence type="ECO:0000313" key="2">
    <source>
        <dbReference type="Proteomes" id="UP001333996"/>
    </source>
</evidence>
<dbReference type="EMBL" id="JAYWVC010000181">
    <property type="protein sequence ID" value="MED7826808.1"/>
    <property type="molecule type" value="Genomic_DNA"/>
</dbReference>
<name>A0ABU7FSI8_9ACTN</name>
<dbReference type="InterPro" id="IPR024384">
    <property type="entry name" value="DUF2742"/>
</dbReference>
<organism evidence="1 2">
    <name type="scientific">Streptomyces chiangmaiensis</name>
    <dbReference type="NCBI Taxonomy" id="766497"/>
    <lineage>
        <taxon>Bacteria</taxon>
        <taxon>Bacillati</taxon>
        <taxon>Actinomycetota</taxon>
        <taxon>Actinomycetes</taxon>
        <taxon>Kitasatosporales</taxon>
        <taxon>Streptomycetaceae</taxon>
        <taxon>Streptomyces</taxon>
    </lineage>
</organism>
<dbReference type="RefSeq" id="WP_329511201.1">
    <property type="nucleotide sequence ID" value="NZ_BAAAYZ010000232.1"/>
</dbReference>
<sequence>MNAHALDEQITLWASATVTALGVADWPAYGTHAWQQLDPSDPRKTAAILTAAEYWRRYGDEQQLLDWFRDANRAPALTLPPSPPLPPIARQVVATPGWPPIQIPGRPGWYRHYIGGRQVDLPTNTRQETAA</sequence>
<evidence type="ECO:0000313" key="1">
    <source>
        <dbReference type="EMBL" id="MED7826808.1"/>
    </source>
</evidence>
<comment type="caution">
    <text evidence="1">The sequence shown here is derived from an EMBL/GenBank/DDBJ whole genome shotgun (WGS) entry which is preliminary data.</text>
</comment>
<dbReference type="Pfam" id="PF10888">
    <property type="entry name" value="DUF2742"/>
    <property type="match status" value="1"/>
</dbReference>
<gene>
    <name evidence="1" type="ORF">VXC91_33930</name>
</gene>
<keyword evidence="2" id="KW-1185">Reference proteome</keyword>